<evidence type="ECO:0000256" key="3">
    <source>
        <dbReference type="ARBA" id="ARBA00029540"/>
    </source>
</evidence>
<keyword evidence="2" id="KW-0238">DNA-binding</keyword>
<evidence type="ECO:0000313" key="5">
    <source>
        <dbReference type="EMBL" id="TDU24325.1"/>
    </source>
</evidence>
<proteinExistence type="inferred from homology"/>
<sequence length="91" mass="10258">MSAHKNVETKPLSHSVAECIDDYFRSLNGHRPVDLYTTVLDQVEPPLLKATLRYCDNNQSKAAEVLGLNRATLRKKLRQHKIGARPTSSSR</sequence>
<dbReference type="PRINTS" id="PR01591">
    <property type="entry name" value="DNABINDNGFIS"/>
</dbReference>
<dbReference type="Gene3D" id="1.10.10.60">
    <property type="entry name" value="Homeodomain-like"/>
    <property type="match status" value="1"/>
</dbReference>
<dbReference type="EMBL" id="SOBT01000012">
    <property type="protein sequence ID" value="TDU24325.1"/>
    <property type="molecule type" value="Genomic_DNA"/>
</dbReference>
<dbReference type="PANTHER" id="PTHR47918:SF1">
    <property type="entry name" value="DNA-BINDING PROTEIN FIS"/>
    <property type="match status" value="1"/>
</dbReference>
<name>A0A4S3K8Z2_9GAMM</name>
<dbReference type="PIRSF" id="PIRSF002097">
    <property type="entry name" value="DNA-binding_Fis"/>
    <property type="match status" value="1"/>
</dbReference>
<dbReference type="InterPro" id="IPR002197">
    <property type="entry name" value="HTH_Fis"/>
</dbReference>
<dbReference type="GO" id="GO:0043565">
    <property type="term" value="F:sequence-specific DNA binding"/>
    <property type="evidence" value="ECO:0007669"/>
    <property type="project" value="InterPro"/>
</dbReference>
<evidence type="ECO:0000256" key="2">
    <source>
        <dbReference type="ARBA" id="ARBA00023125"/>
    </source>
</evidence>
<dbReference type="Pfam" id="PF02954">
    <property type="entry name" value="HTH_8"/>
    <property type="match status" value="1"/>
</dbReference>
<dbReference type="SUPFAM" id="SSF46689">
    <property type="entry name" value="Homeodomain-like"/>
    <property type="match status" value="1"/>
</dbReference>
<dbReference type="InterPro" id="IPR050207">
    <property type="entry name" value="Trans_regulatory_Fis"/>
</dbReference>
<dbReference type="AlphaFoldDB" id="A0A4S3K8Z2"/>
<dbReference type="PANTHER" id="PTHR47918">
    <property type="entry name" value="DNA-BINDING PROTEIN FIS"/>
    <property type="match status" value="1"/>
</dbReference>
<feature type="domain" description="DNA binding HTH" evidence="4">
    <location>
        <begin position="40"/>
        <end position="79"/>
    </location>
</feature>
<dbReference type="GO" id="GO:0006355">
    <property type="term" value="P:regulation of DNA-templated transcription"/>
    <property type="evidence" value="ECO:0007669"/>
    <property type="project" value="InterPro"/>
</dbReference>
<comment type="caution">
    <text evidence="5">The sequence shown here is derived from an EMBL/GenBank/DDBJ whole genome shotgun (WGS) entry which is preliminary data.</text>
</comment>
<reference evidence="5 6" key="1">
    <citation type="submission" date="2019-03" db="EMBL/GenBank/DDBJ databases">
        <title>Genomic Encyclopedia of Type Strains, Phase IV (KMG-IV): sequencing the most valuable type-strain genomes for metagenomic binning, comparative biology and taxonomic classification.</title>
        <authorList>
            <person name="Goeker M."/>
        </authorList>
    </citation>
    <scope>NUCLEOTIDE SEQUENCE [LARGE SCALE GENOMIC DNA]</scope>
    <source>
        <strain evidence="5 6">DSM 26377</strain>
    </source>
</reference>
<comment type="similarity">
    <text evidence="1">Belongs to the transcriptional regulatory Fis family.</text>
</comment>
<dbReference type="RefSeq" id="WP_133883738.1">
    <property type="nucleotide sequence ID" value="NZ_MWIN01000003.1"/>
</dbReference>
<evidence type="ECO:0000256" key="1">
    <source>
        <dbReference type="ARBA" id="ARBA00008559"/>
    </source>
</evidence>
<evidence type="ECO:0000313" key="6">
    <source>
        <dbReference type="Proteomes" id="UP000295341"/>
    </source>
</evidence>
<protein>
    <recommendedName>
        <fullName evidence="3">Putative Fis-like DNA-binding protein</fullName>
    </recommendedName>
</protein>
<dbReference type="InterPro" id="IPR005412">
    <property type="entry name" value="Fis_DNA-bd"/>
</dbReference>
<organism evidence="5 6">
    <name type="scientific">Panacagrimonas perspica</name>
    <dbReference type="NCBI Taxonomy" id="381431"/>
    <lineage>
        <taxon>Bacteria</taxon>
        <taxon>Pseudomonadati</taxon>
        <taxon>Pseudomonadota</taxon>
        <taxon>Gammaproteobacteria</taxon>
        <taxon>Nevskiales</taxon>
        <taxon>Nevskiaceae</taxon>
        <taxon>Panacagrimonas</taxon>
    </lineage>
</organism>
<evidence type="ECO:0000259" key="4">
    <source>
        <dbReference type="Pfam" id="PF02954"/>
    </source>
</evidence>
<dbReference type="OrthoDB" id="9802388at2"/>
<accession>A0A4S3K8Z2</accession>
<gene>
    <name evidence="5" type="ORF">DFR24_4592</name>
</gene>
<dbReference type="PRINTS" id="PR01590">
    <property type="entry name" value="HTHFIS"/>
</dbReference>
<dbReference type="InterPro" id="IPR009057">
    <property type="entry name" value="Homeodomain-like_sf"/>
</dbReference>
<dbReference type="Proteomes" id="UP000295341">
    <property type="component" value="Unassembled WGS sequence"/>
</dbReference>
<keyword evidence="6" id="KW-1185">Reference proteome</keyword>